<dbReference type="EnsemblBacteria" id="BAA17563">
    <property type="protein sequence ID" value="BAA17563"/>
    <property type="gene ID" value="BAA17563"/>
</dbReference>
<dbReference type="KEGG" id="syn:slr1450"/>
<reference evidence="1 2" key="2">
    <citation type="journal article" date="1996" name="DNA Res.">
        <title>Sequence analysis of the genome of the unicellular cyanobacterium Synechocystis sp. strain PCC6803. II. Sequence determination of the entire genome and assignment of potential protein-coding regions.</title>
        <authorList>
            <person name="Kaneko T."/>
            <person name="Sato S."/>
            <person name="Kotani H."/>
            <person name="Tanaka A."/>
            <person name="Asamizu E."/>
            <person name="Nakamura Y."/>
            <person name="Miyajima N."/>
            <person name="Hirosawa M."/>
            <person name="Sugiura M."/>
            <person name="Sasamoto S."/>
            <person name="Kimura T."/>
            <person name="Hosouchi T."/>
            <person name="Matsuno A."/>
            <person name="Muraki A."/>
            <person name="Nakazaki N."/>
            <person name="Naruo K."/>
            <person name="Okumura S."/>
            <person name="Shimpo S."/>
            <person name="Takeuchi C."/>
            <person name="Wada T."/>
            <person name="Watanabe A."/>
            <person name="Yamada M."/>
            <person name="Yasuda M."/>
            <person name="Tabata S."/>
        </authorList>
    </citation>
    <scope>NUCLEOTIDE SEQUENCE [LARGE SCALE GENOMIC DNA]</scope>
    <source>
        <strain evidence="2">ATCC 27184 / PCC 6803 / Kazusa</strain>
    </source>
</reference>
<dbReference type="EMBL" id="BA000022">
    <property type="protein sequence ID" value="BAA17563.1"/>
    <property type="molecule type" value="Genomic_DNA"/>
</dbReference>
<organism evidence="1 2">
    <name type="scientific">Synechocystis sp. (strain ATCC 27184 / PCC 6803 / Kazusa)</name>
    <dbReference type="NCBI Taxonomy" id="1111708"/>
    <lineage>
        <taxon>Bacteria</taxon>
        <taxon>Bacillati</taxon>
        <taxon>Cyanobacteriota</taxon>
        <taxon>Cyanophyceae</taxon>
        <taxon>Synechococcales</taxon>
        <taxon>Merismopediaceae</taxon>
        <taxon>Synechocystis</taxon>
    </lineage>
</organism>
<dbReference type="PaxDb" id="1148-1652643"/>
<name>P73523_SYNY3</name>
<accession>P73523</accession>
<dbReference type="STRING" id="1148.gene:10498429"/>
<proteinExistence type="predicted"/>
<dbReference type="AlphaFoldDB" id="P73523"/>
<dbReference type="eggNOG" id="ENOG5031UMP">
    <property type="taxonomic scope" value="Bacteria"/>
</dbReference>
<sequence length="104" mass="11258">MFNFFVRLSAIGGMGVGAAVAIVSGACSVLDMVRLTEANALVQQEVRRSSPARADYLYSREMTHRINVFAEGVWALGGCILYINSLALLRQTATNNKGDHSLHS</sequence>
<reference evidence="1 2" key="1">
    <citation type="journal article" date="1995" name="DNA Res.">
        <title>Sequence analysis of the genome of the unicellular cyanobacterium Synechocystis sp. strain PCC6803. I. Sequence features in the 1 Mb region from map positions 64% to 92% of the genome.</title>
        <authorList>
            <person name="Kaneko T."/>
            <person name="Tanaka A."/>
            <person name="Sato S."/>
            <person name="Kotani H."/>
            <person name="Sazuka T."/>
            <person name="Miyajima N."/>
            <person name="Sugiura M."/>
            <person name="Tabata S."/>
        </authorList>
    </citation>
    <scope>NUCLEOTIDE SEQUENCE [LARGE SCALE GENOMIC DNA]</scope>
    <source>
        <strain evidence="2">ATCC 27184 / PCC 6803 / Kazusa</strain>
    </source>
</reference>
<keyword evidence="2" id="KW-1185">Reference proteome</keyword>
<dbReference type="PIR" id="S77229">
    <property type="entry name" value="S77229"/>
</dbReference>
<dbReference type="PROSITE" id="PS51257">
    <property type="entry name" value="PROKAR_LIPOPROTEIN"/>
    <property type="match status" value="1"/>
</dbReference>
<gene>
    <name evidence="1" type="ordered locus">slr1450</name>
</gene>
<dbReference type="InParanoid" id="P73523"/>
<evidence type="ECO:0000313" key="2">
    <source>
        <dbReference type="Proteomes" id="UP000001425"/>
    </source>
</evidence>
<dbReference type="Proteomes" id="UP000001425">
    <property type="component" value="Chromosome"/>
</dbReference>
<protein>
    <submittedName>
        <fullName evidence="1">Slr1450 protein</fullName>
    </submittedName>
</protein>
<evidence type="ECO:0000313" key="1">
    <source>
        <dbReference type="EMBL" id="BAA17563.1"/>
    </source>
</evidence>